<evidence type="ECO:0000313" key="3">
    <source>
        <dbReference type="EMBL" id="MBR7784248.1"/>
    </source>
</evidence>
<feature type="chain" id="PRO_5036724136" evidence="1">
    <location>
        <begin position="32"/>
        <end position="138"/>
    </location>
</feature>
<sequence length="138" mass="14710">MKALINTSKRGAMFVKACFLFMLGLTQLAFAQSNSIESVVTNQQGANIVVKIGMKNPLEKQPAGFSIATPSRIALDFPDVVNGTGKSTVDVNIGDLRTVTLVEASGRTRMIFNLNKPLNYAATIEGKYLIVTIDGSGG</sequence>
<reference evidence="3" key="1">
    <citation type="submission" date="2021-04" db="EMBL/GenBank/DDBJ databases">
        <title>novel species isolated from subtropical streams in China.</title>
        <authorList>
            <person name="Lu H."/>
        </authorList>
    </citation>
    <scope>NUCLEOTIDE SEQUENCE</scope>
    <source>
        <strain evidence="3">LFS511W</strain>
    </source>
</reference>
<protein>
    <submittedName>
        <fullName evidence="3">AMIN domain-containing protein</fullName>
    </submittedName>
</protein>
<comment type="caution">
    <text evidence="3">The sequence shown here is derived from an EMBL/GenBank/DDBJ whole genome shotgun (WGS) entry which is preliminary data.</text>
</comment>
<dbReference type="EMBL" id="JAGSPN010000039">
    <property type="protein sequence ID" value="MBR7784248.1"/>
    <property type="molecule type" value="Genomic_DNA"/>
</dbReference>
<keyword evidence="1" id="KW-0732">Signal</keyword>
<proteinExistence type="predicted"/>
<organism evidence="3 4">
    <name type="scientific">Undibacterium luofuense</name>
    <dbReference type="NCBI Taxonomy" id="2828733"/>
    <lineage>
        <taxon>Bacteria</taxon>
        <taxon>Pseudomonadati</taxon>
        <taxon>Pseudomonadota</taxon>
        <taxon>Betaproteobacteria</taxon>
        <taxon>Burkholderiales</taxon>
        <taxon>Oxalobacteraceae</taxon>
        <taxon>Undibacterium</taxon>
    </lineage>
</organism>
<gene>
    <name evidence="3" type="ORF">KDM89_19135</name>
</gene>
<name>A0A941DNU4_9BURK</name>
<evidence type="ECO:0000259" key="2">
    <source>
        <dbReference type="Pfam" id="PF11741"/>
    </source>
</evidence>
<dbReference type="Gene3D" id="2.60.40.3500">
    <property type="match status" value="1"/>
</dbReference>
<dbReference type="Pfam" id="PF11741">
    <property type="entry name" value="AMIN"/>
    <property type="match status" value="1"/>
</dbReference>
<dbReference type="Proteomes" id="UP000680067">
    <property type="component" value="Unassembled WGS sequence"/>
</dbReference>
<keyword evidence="4" id="KW-1185">Reference proteome</keyword>
<evidence type="ECO:0000256" key="1">
    <source>
        <dbReference type="SAM" id="SignalP"/>
    </source>
</evidence>
<feature type="signal peptide" evidence="1">
    <location>
        <begin position="1"/>
        <end position="31"/>
    </location>
</feature>
<feature type="domain" description="AMIN" evidence="2">
    <location>
        <begin position="54"/>
        <end position="132"/>
    </location>
</feature>
<accession>A0A941DNU4</accession>
<evidence type="ECO:0000313" key="4">
    <source>
        <dbReference type="Proteomes" id="UP000680067"/>
    </source>
</evidence>
<feature type="non-terminal residue" evidence="3">
    <location>
        <position position="138"/>
    </location>
</feature>
<dbReference type="InterPro" id="IPR021731">
    <property type="entry name" value="AMIN_dom"/>
</dbReference>
<dbReference type="RefSeq" id="WP_212689512.1">
    <property type="nucleotide sequence ID" value="NZ_JAGSPN010000039.1"/>
</dbReference>
<dbReference type="AlphaFoldDB" id="A0A941DNU4"/>